<evidence type="ECO:0000256" key="4">
    <source>
        <dbReference type="SAM" id="Coils"/>
    </source>
</evidence>
<dbReference type="PROSITE" id="PS50294">
    <property type="entry name" value="WD_REPEATS_REGION"/>
    <property type="match status" value="1"/>
</dbReference>
<dbReference type="InterPro" id="IPR001680">
    <property type="entry name" value="WD40_rpt"/>
</dbReference>
<keyword evidence="5" id="KW-0969">Cilium</keyword>
<sequence>MAVGPNHRHIAVAERLTDRPVICIYDAGALRRKKTLSVPGEVSFVDFVSLAFSSDSKYLAALSAGPDYTLFYYSWEKGVLLASVKISTNAQLPLRELSFNPKDSTQICVIGQECFKVFRYGERILKNSVQLKVDPLDYTCHAWTEDEGLIAGTSDGTWVLVENTECRANCNLGALVEKEIEFADSQRISVEPSKKSTSITACAALGKTFLFACGPGMLHVFEDPAKNYNYKRTKEIRIPAKGIFSQCDIPNPDDVINTICFSPSQDTLLCSTKSRQLIRYNLGTEATQQKGIKADETEKEFAREDTLAALVNFDNYSQSFHSSDILGMDICARKPLIVTCSTDRTIRVWNFEKNVLESCKEFAEESFSIALHPSGLYCCVGFNDKLRLMNLLIDDIRSFKELPIRSCRECAFSNGGHLLAASLASLKGHNGKIRCLNWVVDDHHLVSCGMDGAVYEWEVSTGKRINENVLKSCQYSSVVCAPDAKTIYAVGSDTKLKEFVDSTVIKEEAIAGPLMTVVCLSKNGRMLFAGLINGMIRSFNMPLTVPPDYTDFVGHNKQIVKMCMCGNDEYLITVSEDAAVMIWKVHDREGRAVRLDRETGYAEEILITRSDLEEKNTAMQELKTRIDELKMENEYQLRIKEMNHNERLKELTEKFVQEMETLKTKNQVLRTEKEREQMRHEERTQEMLEKHAKEVEEFEATSNQKLMIEYEKLQEVQSNTQKMQEDYEARIEELQDVRQKDVEELTKYFESKLSELNETIESLNKELREQNMEGEITKRLIEEDTDREILEMKIKYETMLCDEREKNAKLRGEGGILKKKVSAQQNEIEEAKEELKNVNVETNKLNTVIKNLEKDIVSYKKEILERDETIQDKEKRIYELKKKNQELEKFKFVLDYKIKELKKQIEPREQDIKNYRDQIQEMEAELERFHKQNVQLELNVQETKQKKRAIEEDLAIEKQATREVEGALRRIKTDIYNAVGSLQEPKLLRSAVVAIYKKYIQDDKGADASNDADIQKEFTRQRDHLERSVAGLRKKLARDNEIHRHDYVRIMQQNVTLLTEINDLRKDLRASRIRVSNLEATLGLNRKQADHVRSKFAEVSRSKPNPMLELELAEAQKMLKMQRDMIQMLHGEEICKNNLTSTLVEISVDRKD</sequence>
<proteinExistence type="predicted"/>
<feature type="repeat" description="WD" evidence="3">
    <location>
        <begin position="552"/>
        <end position="593"/>
    </location>
</feature>
<dbReference type="Gene3D" id="1.10.287.1490">
    <property type="match status" value="1"/>
</dbReference>
<dbReference type="PROSITE" id="PS00678">
    <property type="entry name" value="WD_REPEATS_1"/>
    <property type="match status" value="1"/>
</dbReference>
<keyword evidence="4" id="KW-0175">Coiled coil</keyword>
<feature type="coiled-coil region" evidence="4">
    <location>
        <begin position="814"/>
        <end position="960"/>
    </location>
</feature>
<dbReference type="InterPro" id="IPR015943">
    <property type="entry name" value="WD40/YVTN_repeat-like_dom_sf"/>
</dbReference>
<dbReference type="EMBL" id="JBJKFK010000224">
    <property type="protein sequence ID" value="KAL3318606.1"/>
    <property type="molecule type" value="Genomic_DNA"/>
</dbReference>
<dbReference type="InterPro" id="IPR036322">
    <property type="entry name" value="WD40_repeat_dom_sf"/>
</dbReference>
<feature type="repeat" description="WD" evidence="3">
    <location>
        <begin position="318"/>
        <end position="352"/>
    </location>
</feature>
<accession>A0ABD2QJL6</accession>
<keyword evidence="2" id="KW-0677">Repeat</keyword>
<dbReference type="InterPro" id="IPR019775">
    <property type="entry name" value="WD40_repeat_CS"/>
</dbReference>
<dbReference type="Proteomes" id="UP001626550">
    <property type="component" value="Unassembled WGS sequence"/>
</dbReference>
<dbReference type="Pfam" id="PF00400">
    <property type="entry name" value="WD40"/>
    <property type="match status" value="3"/>
</dbReference>
<dbReference type="PANTHER" id="PTHR32215:SF0">
    <property type="entry name" value="CILIA- AND FLAGELLA-ASSOCIATED PROTEIN 57"/>
    <property type="match status" value="1"/>
</dbReference>
<protein>
    <submittedName>
        <fullName evidence="5">Cilia- and flagella-associated protein 57</fullName>
    </submittedName>
</protein>
<evidence type="ECO:0000256" key="1">
    <source>
        <dbReference type="ARBA" id="ARBA00022574"/>
    </source>
</evidence>
<feature type="coiled-coil region" evidence="4">
    <location>
        <begin position="612"/>
        <end position="773"/>
    </location>
</feature>
<evidence type="ECO:0000256" key="3">
    <source>
        <dbReference type="PROSITE-ProRule" id="PRU00221"/>
    </source>
</evidence>
<evidence type="ECO:0000313" key="5">
    <source>
        <dbReference type="EMBL" id="KAL3318606.1"/>
    </source>
</evidence>
<dbReference type="SUPFAM" id="SSF50978">
    <property type="entry name" value="WD40 repeat-like"/>
    <property type="match status" value="2"/>
</dbReference>
<name>A0ABD2QJL6_9PLAT</name>
<keyword evidence="5" id="KW-0966">Cell projection</keyword>
<evidence type="ECO:0000256" key="2">
    <source>
        <dbReference type="ARBA" id="ARBA00022737"/>
    </source>
</evidence>
<dbReference type="Gene3D" id="2.130.10.10">
    <property type="entry name" value="YVTN repeat-like/Quinoprotein amine dehydrogenase"/>
    <property type="match status" value="2"/>
</dbReference>
<dbReference type="PROSITE" id="PS50082">
    <property type="entry name" value="WD_REPEATS_2"/>
    <property type="match status" value="3"/>
</dbReference>
<evidence type="ECO:0000313" key="6">
    <source>
        <dbReference type="Proteomes" id="UP001626550"/>
    </source>
</evidence>
<keyword evidence="1 3" id="KW-0853">WD repeat</keyword>
<feature type="repeat" description="WD" evidence="3">
    <location>
        <begin position="426"/>
        <end position="467"/>
    </location>
</feature>
<dbReference type="AlphaFoldDB" id="A0ABD2QJL6"/>
<dbReference type="SMART" id="SM00320">
    <property type="entry name" value="WD40"/>
    <property type="match status" value="6"/>
</dbReference>
<gene>
    <name evidence="5" type="primary">WDR65</name>
    <name evidence="5" type="ORF">Ciccas_002729</name>
</gene>
<organism evidence="5 6">
    <name type="scientific">Cichlidogyrus casuarinus</name>
    <dbReference type="NCBI Taxonomy" id="1844966"/>
    <lineage>
        <taxon>Eukaryota</taxon>
        <taxon>Metazoa</taxon>
        <taxon>Spiralia</taxon>
        <taxon>Lophotrochozoa</taxon>
        <taxon>Platyhelminthes</taxon>
        <taxon>Monogenea</taxon>
        <taxon>Monopisthocotylea</taxon>
        <taxon>Dactylogyridea</taxon>
        <taxon>Ancyrocephalidae</taxon>
        <taxon>Cichlidogyrus</taxon>
    </lineage>
</organism>
<dbReference type="PANTHER" id="PTHR32215">
    <property type="entry name" value="CILIA- AND FLAGELLA-ASSOCIATED PROTEIN 57"/>
    <property type="match status" value="1"/>
</dbReference>
<keyword evidence="6" id="KW-1185">Reference proteome</keyword>
<dbReference type="InterPro" id="IPR052993">
    <property type="entry name" value="CFA-57"/>
</dbReference>
<comment type="caution">
    <text evidence="5">The sequence shown here is derived from an EMBL/GenBank/DDBJ whole genome shotgun (WGS) entry which is preliminary data.</text>
</comment>
<keyword evidence="5" id="KW-0282">Flagellum</keyword>
<reference evidence="5 6" key="1">
    <citation type="submission" date="2024-11" db="EMBL/GenBank/DDBJ databases">
        <title>Adaptive evolution of stress response genes in parasites aligns with host niche diversity.</title>
        <authorList>
            <person name="Hahn C."/>
            <person name="Resl P."/>
        </authorList>
    </citation>
    <scope>NUCLEOTIDE SEQUENCE [LARGE SCALE GENOMIC DNA]</scope>
    <source>
        <strain evidence="5">EGGRZ-B1_66</strain>
        <tissue evidence="5">Body</tissue>
    </source>
</reference>